<evidence type="ECO:0000313" key="2">
    <source>
        <dbReference type="EMBL" id="ACS39984.1"/>
    </source>
</evidence>
<evidence type="ECO:0000313" key="3">
    <source>
        <dbReference type="Proteomes" id="UP000009081"/>
    </source>
</evidence>
<feature type="transmembrane region" description="Helical" evidence="1">
    <location>
        <begin position="24"/>
        <end position="43"/>
    </location>
</feature>
<organism evidence="2 3">
    <name type="scientific">Methylorubrum extorquens (strain ATCC 14718 / DSM 1338 / JCM 2805 / NCIMB 9133 / AM1)</name>
    <name type="common">Methylobacterium extorquens</name>
    <dbReference type="NCBI Taxonomy" id="272630"/>
    <lineage>
        <taxon>Bacteria</taxon>
        <taxon>Pseudomonadati</taxon>
        <taxon>Pseudomonadota</taxon>
        <taxon>Alphaproteobacteria</taxon>
        <taxon>Hyphomicrobiales</taxon>
        <taxon>Methylobacteriaceae</taxon>
        <taxon>Methylorubrum</taxon>
    </lineage>
</organism>
<dbReference type="EMBL" id="CP001510">
    <property type="protein sequence ID" value="ACS39984.1"/>
    <property type="molecule type" value="Genomic_DNA"/>
</dbReference>
<name>C5APU9_METEA</name>
<dbReference type="AlphaFoldDB" id="C5APU9"/>
<accession>C5APU9</accession>
<gene>
    <name evidence="2" type="ordered locus">MexAM1_META1p2189</name>
</gene>
<protein>
    <submittedName>
        <fullName evidence="2">Uncharacterized protein</fullName>
    </submittedName>
</protein>
<keyword evidence="1" id="KW-1133">Transmembrane helix</keyword>
<proteinExistence type="predicted"/>
<reference evidence="2 3" key="1">
    <citation type="journal article" date="2009" name="PLoS ONE">
        <title>Methylobacterium genome sequences: a reference blueprint to investigate microbial metabolism of C1 compounds from natural and industrial sources.</title>
        <authorList>
            <person name="Vuilleumier S."/>
            <person name="Chistoserdova L."/>
            <person name="Lee M.-C."/>
            <person name="Bringel F."/>
            <person name="Lajus A."/>
            <person name="Zhou Y."/>
            <person name="Gourion B."/>
            <person name="Barbe V."/>
            <person name="Chang J."/>
            <person name="Cruveiller S."/>
            <person name="Dossat C."/>
            <person name="Gillett W."/>
            <person name="Gruffaz C."/>
            <person name="Haugen E."/>
            <person name="Hourcade E."/>
            <person name="Levy R."/>
            <person name="Mangenot S."/>
            <person name="Muller E."/>
            <person name="Nadalig T."/>
            <person name="Pagni M."/>
            <person name="Penny C."/>
            <person name="Peyraud R."/>
            <person name="Robinson D.G."/>
            <person name="Roche D."/>
            <person name="Rouy Z."/>
            <person name="Saenampechek C."/>
            <person name="Salvignol G."/>
            <person name="Vallenet D."/>
            <person name="Wu Z."/>
            <person name="Marx C.J."/>
            <person name="Vorholt J.A."/>
            <person name="Olson M.V."/>
            <person name="Kaul R."/>
            <person name="Weissenbach J."/>
            <person name="Medigue C."/>
            <person name="Lidstrom M.E."/>
        </authorList>
    </citation>
    <scope>NUCLEOTIDE SEQUENCE [LARGE SCALE GENOMIC DNA]</scope>
    <source>
        <strain evidence="3">ATCC 14718 / DSM 1338 / JCM 2805 / NCIMB 9133 / AM1</strain>
    </source>
</reference>
<sequence length="70" mass="7344">MACGSKSSAADQRPADFTAAETRFLVEGAAAITFAVDFFGFFVSRLPRFFSVAMSMAPSGSLAIVKACRG</sequence>
<evidence type="ECO:0000256" key="1">
    <source>
        <dbReference type="SAM" id="Phobius"/>
    </source>
</evidence>
<dbReference type="Proteomes" id="UP000009081">
    <property type="component" value="Chromosome"/>
</dbReference>
<dbReference type="KEGG" id="mea:Mex_1p2189"/>
<keyword evidence="3" id="KW-1185">Reference proteome</keyword>
<dbReference type="HOGENOM" id="CLU_2753211_0_0_5"/>
<keyword evidence="1" id="KW-0472">Membrane</keyword>
<keyword evidence="1" id="KW-0812">Transmembrane</keyword>